<organism evidence="2 3">
    <name type="scientific">Mycobacterium shinjukuense</name>
    <dbReference type="NCBI Taxonomy" id="398694"/>
    <lineage>
        <taxon>Bacteria</taxon>
        <taxon>Bacillati</taxon>
        <taxon>Actinomycetota</taxon>
        <taxon>Actinomycetes</taxon>
        <taxon>Mycobacteriales</taxon>
        <taxon>Mycobacteriaceae</taxon>
        <taxon>Mycobacterium</taxon>
    </lineage>
</organism>
<evidence type="ECO:0000256" key="1">
    <source>
        <dbReference type="SAM" id="MobiDB-lite"/>
    </source>
</evidence>
<evidence type="ECO:0008006" key="4">
    <source>
        <dbReference type="Google" id="ProtNLM"/>
    </source>
</evidence>
<feature type="compositionally biased region" description="Low complexity" evidence="1">
    <location>
        <begin position="52"/>
        <end position="64"/>
    </location>
</feature>
<feature type="region of interest" description="Disordered" evidence="1">
    <location>
        <begin position="218"/>
        <end position="251"/>
    </location>
</feature>
<accession>A0A7I7MTE6</accession>
<dbReference type="Proteomes" id="UP000467236">
    <property type="component" value="Chromosome"/>
</dbReference>
<feature type="region of interest" description="Disordered" evidence="1">
    <location>
        <begin position="132"/>
        <end position="163"/>
    </location>
</feature>
<dbReference type="EMBL" id="AP022575">
    <property type="protein sequence ID" value="BBX75558.1"/>
    <property type="molecule type" value="Genomic_DNA"/>
</dbReference>
<keyword evidence="3" id="KW-1185">Reference proteome</keyword>
<feature type="region of interest" description="Disordered" evidence="1">
    <location>
        <begin position="1"/>
        <end position="87"/>
    </location>
</feature>
<sequence>MVGSGRTLLPALPSASEESTQMPDAESTGGPAPLVAHHGASSRAIASGRGPVTGRAAVVRTAAGGRREDPRVRRAQPPTVSDDGRWRIVDDGHTGKFVDGRRRSSVTINDTTIVRFGDPTGGKALTFEVVRPSNSAEEQHQPADKSNGQTNEPDPGVVRAGAAAAARRRELDISQRSLAADGIINAGALIAFEKGRSWPRERTRAKLEEVLRWPAGTIARIRRGEQPVTQPNPPASSPPPPATRETSPSDAPASLIAQAVAAAVDTCSLAIAALPSPQDPEFTERAAPILADLRQLEAIAVQATRISRITPELIKALGAVRRHHDELMTLGATAPGATLAQRLYAARRRANLSTSETAQAAGVTEEMIVRAEAEEVLPASAADKIEALISQIN</sequence>
<proteinExistence type="predicted"/>
<gene>
    <name evidence="2" type="ORF">MSHI_34640</name>
</gene>
<feature type="compositionally biased region" description="Pro residues" evidence="1">
    <location>
        <begin position="230"/>
        <end position="242"/>
    </location>
</feature>
<dbReference type="KEGG" id="mshj:MSHI_34640"/>
<evidence type="ECO:0000313" key="3">
    <source>
        <dbReference type="Proteomes" id="UP000467236"/>
    </source>
</evidence>
<reference evidence="2 3" key="1">
    <citation type="journal article" date="2019" name="Emerg. Microbes Infect.">
        <title>Comprehensive subspecies identification of 175 nontuberculous mycobacteria species based on 7547 genomic profiles.</title>
        <authorList>
            <person name="Matsumoto Y."/>
            <person name="Kinjo T."/>
            <person name="Motooka D."/>
            <person name="Nabeya D."/>
            <person name="Jung N."/>
            <person name="Uechi K."/>
            <person name="Horii T."/>
            <person name="Iida T."/>
            <person name="Fujita J."/>
            <person name="Nakamura S."/>
        </authorList>
    </citation>
    <scope>NUCLEOTIDE SEQUENCE [LARGE SCALE GENOMIC DNA]</scope>
    <source>
        <strain evidence="2 3">JCM 14233</strain>
    </source>
</reference>
<dbReference type="AlphaFoldDB" id="A0A7I7MTE6"/>
<name>A0A7I7MTE6_9MYCO</name>
<evidence type="ECO:0000313" key="2">
    <source>
        <dbReference type="EMBL" id="BBX75558.1"/>
    </source>
</evidence>
<dbReference type="OrthoDB" id="3214282at2"/>
<protein>
    <recommendedName>
        <fullName evidence="4">FHA domain-containing protein</fullName>
    </recommendedName>
</protein>